<evidence type="ECO:0000256" key="10">
    <source>
        <dbReference type="ARBA" id="ARBA00052809"/>
    </source>
</evidence>
<evidence type="ECO:0000256" key="2">
    <source>
        <dbReference type="ARBA" id="ARBA00005005"/>
    </source>
</evidence>
<dbReference type="Gene3D" id="1.10.12.10">
    <property type="entry name" value="Lyase 2-enoyl-coa Hydratase, Chain A, domain 2"/>
    <property type="match status" value="1"/>
</dbReference>
<dbReference type="AlphaFoldDB" id="A0A1L8EGU1"/>
<dbReference type="FunFam" id="1.10.12.10:FF:000004">
    <property type="entry name" value="Delta3,5-delta2,4-dienoyl-CoA isomerase"/>
    <property type="match status" value="1"/>
</dbReference>
<organism evidence="13">
    <name type="scientific">Haematobia irritans</name>
    <name type="common">Horn fly</name>
    <name type="synonym">Conops irritans</name>
    <dbReference type="NCBI Taxonomy" id="7368"/>
    <lineage>
        <taxon>Eukaryota</taxon>
        <taxon>Metazoa</taxon>
        <taxon>Ecdysozoa</taxon>
        <taxon>Arthropoda</taxon>
        <taxon>Hexapoda</taxon>
        <taxon>Insecta</taxon>
        <taxon>Pterygota</taxon>
        <taxon>Neoptera</taxon>
        <taxon>Endopterygota</taxon>
        <taxon>Diptera</taxon>
        <taxon>Brachycera</taxon>
        <taxon>Muscomorpha</taxon>
        <taxon>Muscoidea</taxon>
        <taxon>Muscidae</taxon>
        <taxon>Haematobia</taxon>
    </lineage>
</organism>
<sequence length="314" mass="34729">MILNNFRKSGIVITRNLVAKNNLIRNMSGKILHDSSSQHAEYKTLSITIPKPFVAYVELNRPKRYNAINKQMWIEIKQAFENLSTNPECRAIVISGAGKHFTSGIDLTDMIQLGQELAEIDDVARKGYYLEPIIKLYQDSMSSLEKCPKPVIAAVQSACIGAGIDLITAADIRYCTQDAFFSVKEVEIGMAADVGTLQRLPKVIGSQSLVRELCYTGRRFESSEALSSGLVSKVFPDKDALLNAALELAENIAQKSPIAVQATKQNIVYSLSRPNQEGLDHIREMNKLYLQSEDFAQAAAAQLTKGEKPVFSKL</sequence>
<evidence type="ECO:0000256" key="4">
    <source>
        <dbReference type="ARBA" id="ARBA00022832"/>
    </source>
</evidence>
<dbReference type="EMBL" id="GFDG01000847">
    <property type="protein sequence ID" value="JAV17952.1"/>
    <property type="molecule type" value="Transcribed_RNA"/>
</dbReference>
<dbReference type="GO" id="GO:0051750">
    <property type="term" value="F:delta(3,5)-delta(2,4)-dienoyl-CoA isomerase activity"/>
    <property type="evidence" value="ECO:0007669"/>
    <property type="project" value="TreeGrafter"/>
</dbReference>
<comment type="catalytic activity">
    <reaction evidence="10">
        <text>(3E,5Z,8Z,11Z,14Z)-eicosapentaenoyl-CoA = (2E,4E,8Z,11Z,14Z)-eicosapentaenoyl-CoA</text>
        <dbReference type="Rhea" id="RHEA:45224"/>
        <dbReference type="ChEBI" id="CHEBI:85090"/>
        <dbReference type="ChEBI" id="CHEBI:85091"/>
    </reaction>
</comment>
<dbReference type="UniPathway" id="UPA00659"/>
<dbReference type="SUPFAM" id="SSF52096">
    <property type="entry name" value="ClpP/crotonase"/>
    <property type="match status" value="1"/>
</dbReference>
<keyword evidence="6" id="KW-0443">Lipid metabolism</keyword>
<comment type="pathway">
    <text evidence="2">Lipid metabolism; fatty acid beta-oxidation.</text>
</comment>
<name>A0A1L8EGU1_HAEIR</name>
<evidence type="ECO:0000256" key="8">
    <source>
        <dbReference type="ARBA" id="ARBA00023235"/>
    </source>
</evidence>
<dbReference type="GO" id="GO:0005777">
    <property type="term" value="C:peroxisome"/>
    <property type="evidence" value="ECO:0007669"/>
    <property type="project" value="UniProtKB-SubCell"/>
</dbReference>
<dbReference type="PANTHER" id="PTHR43149:SF1">
    <property type="entry name" value="DELTA(3,5)-DELTA(2,4)-DIENOYL-COA ISOMERASE, MITOCHONDRIAL"/>
    <property type="match status" value="1"/>
</dbReference>
<protein>
    <recommendedName>
        <fullName evidence="12">Delta(3,5)-Delta(2,4)-dienoyl-CoA isomerase, mitochondrial</fullName>
    </recommendedName>
</protein>
<evidence type="ECO:0000256" key="3">
    <source>
        <dbReference type="ARBA" id="ARBA00005254"/>
    </source>
</evidence>
<proteinExistence type="inferred from homology"/>
<reference evidence="13" key="1">
    <citation type="submission" date="2017-01" db="EMBL/GenBank/DDBJ databases">
        <title>An insight into the sialome and mialome of the horn fly, Haematobia irritans.</title>
        <authorList>
            <person name="Breijo M."/>
            <person name="Boiani M."/>
            <person name="Ures X."/>
            <person name="Rocha S."/>
            <person name="Sequeira M."/>
            <person name="Ribeiro J.M."/>
        </authorList>
    </citation>
    <scope>NUCLEOTIDE SEQUENCE</scope>
</reference>
<keyword evidence="5" id="KW-0007">Acetylation</keyword>
<dbReference type="FunFam" id="3.90.226.10:FF:000024">
    <property type="entry name" value="Delta3,5-delta2,4-dienoyl-CoA isomerase"/>
    <property type="match status" value="1"/>
</dbReference>
<comment type="similarity">
    <text evidence="3">Belongs to the enoyl-CoA hydratase/isomerase family.</text>
</comment>
<comment type="function">
    <text evidence="11">Isomerization of 3-trans,5-cis-dienoyl-CoA to 2-trans,4-trans-dienoyl-CoA.</text>
</comment>
<evidence type="ECO:0000256" key="6">
    <source>
        <dbReference type="ARBA" id="ARBA00023098"/>
    </source>
</evidence>
<dbReference type="CDD" id="cd06558">
    <property type="entry name" value="crotonase-like"/>
    <property type="match status" value="1"/>
</dbReference>
<evidence type="ECO:0000256" key="1">
    <source>
        <dbReference type="ARBA" id="ARBA00004275"/>
    </source>
</evidence>
<dbReference type="GO" id="GO:0006635">
    <property type="term" value="P:fatty acid beta-oxidation"/>
    <property type="evidence" value="ECO:0007669"/>
    <property type="project" value="UniProtKB-UniPathway"/>
</dbReference>
<comment type="catalytic activity">
    <reaction evidence="9">
        <text>(3E,5Z)-octadienoyl-CoA = (2E,4E)-octadienoyl-CoA</text>
        <dbReference type="Rhea" id="RHEA:45244"/>
        <dbReference type="ChEBI" id="CHEBI:62243"/>
        <dbReference type="ChEBI" id="CHEBI:85108"/>
    </reaction>
</comment>
<evidence type="ECO:0000256" key="11">
    <source>
        <dbReference type="ARBA" id="ARBA00055786"/>
    </source>
</evidence>
<accession>A0A1L8EGU1</accession>
<evidence type="ECO:0000256" key="7">
    <source>
        <dbReference type="ARBA" id="ARBA00023140"/>
    </source>
</evidence>
<evidence type="ECO:0000256" key="12">
    <source>
        <dbReference type="ARBA" id="ARBA00071021"/>
    </source>
</evidence>
<evidence type="ECO:0000256" key="9">
    <source>
        <dbReference type="ARBA" id="ARBA00051408"/>
    </source>
</evidence>
<evidence type="ECO:0000313" key="13">
    <source>
        <dbReference type="EMBL" id="JAV17952.1"/>
    </source>
</evidence>
<dbReference type="InterPro" id="IPR045002">
    <property type="entry name" value="Ech1-like"/>
</dbReference>
<dbReference type="InterPro" id="IPR001753">
    <property type="entry name" value="Enoyl-CoA_hydra/iso"/>
</dbReference>
<dbReference type="GO" id="GO:0005739">
    <property type="term" value="C:mitochondrion"/>
    <property type="evidence" value="ECO:0007669"/>
    <property type="project" value="TreeGrafter"/>
</dbReference>
<keyword evidence="7" id="KW-0576">Peroxisome</keyword>
<dbReference type="PANTHER" id="PTHR43149">
    <property type="entry name" value="ENOYL-COA HYDRATASE"/>
    <property type="match status" value="1"/>
</dbReference>
<dbReference type="Gene3D" id="3.90.226.10">
    <property type="entry name" value="2-enoyl-CoA Hydratase, Chain A, domain 1"/>
    <property type="match status" value="1"/>
</dbReference>
<dbReference type="InterPro" id="IPR014748">
    <property type="entry name" value="Enoyl-CoA_hydra_C"/>
</dbReference>
<dbReference type="InterPro" id="IPR029045">
    <property type="entry name" value="ClpP/crotonase-like_dom_sf"/>
</dbReference>
<keyword evidence="8 13" id="KW-0413">Isomerase</keyword>
<dbReference type="Pfam" id="PF00378">
    <property type="entry name" value="ECH_1"/>
    <property type="match status" value="1"/>
</dbReference>
<evidence type="ECO:0000256" key="5">
    <source>
        <dbReference type="ARBA" id="ARBA00022990"/>
    </source>
</evidence>
<comment type="subcellular location">
    <subcellularLocation>
        <location evidence="1">Peroxisome</location>
    </subcellularLocation>
</comment>
<keyword evidence="4" id="KW-0276">Fatty acid metabolism</keyword>